<comment type="cofactor">
    <cofactor evidence="1 5">
        <name>pyridoxal 5'-phosphate</name>
        <dbReference type="ChEBI" id="CHEBI:597326"/>
    </cofactor>
</comment>
<sequence length="538" mass="59840">MANESAGAAPTESQRYLSTRGGDYDLSFETVVLKGLAADGGLFLPHEIPIAADWQSWKDLSYKELAFEIFSLYISSSEIPSEDLKEIIDRSYSTFREEEVTPLVHLQDDNLYLLELFHGPSYSFKDCALQFLGNLFEYFLVRKNHGKEGKDRHHLTVVGATSGDTGSAAIYGLRGKKDVSVVILHPKGRISPIQEAQMTTCTDSNVHNLAVTGTFDDCQDIVKTLFGDADTNQTLKLGAVNSINASRVLAQIVFYWYSYFSLVRKSSSFKLGDKVRFVTPTGNFGNILAGYYATKMGLPADKLVVATNENDILHRFWTTGRYEKNGVQDAKSNGNVTADACKETYSPAMDILVSSNFERLMWFLAKEYAATLGMNDQFNKKQAGQEVLAWYKSLKTTGGFGPVHKDILENGRLTFESDRVSDVETLETIKSCYQKNKYVLDPHSAVGVTAAQRSLARTGPQTHHISLSTAHPAKFSDVVQSALKNEAGFNFEEQVLPDEFKALSQKETRVATVENSWEKVREIVKSYVEEDLKAESSA</sequence>
<dbReference type="Pfam" id="PF00291">
    <property type="entry name" value="PALP"/>
    <property type="match status" value="1"/>
</dbReference>
<evidence type="ECO:0000259" key="6">
    <source>
        <dbReference type="Pfam" id="PF00291"/>
    </source>
</evidence>
<protein>
    <recommendedName>
        <fullName evidence="10">Threonine synthase</fullName>
    </recommendedName>
</protein>
<dbReference type="NCBIfam" id="TIGR00260">
    <property type="entry name" value="thrC"/>
    <property type="match status" value="1"/>
</dbReference>
<feature type="domain" description="Threonine synthase N-terminal" evidence="7">
    <location>
        <begin position="15"/>
        <end position="92"/>
    </location>
</feature>
<accession>A0A7H8QX12</accession>
<dbReference type="Gene3D" id="3.90.1380.10">
    <property type="entry name" value="Threonine synthase, N-terminal domain"/>
    <property type="match status" value="1"/>
</dbReference>
<dbReference type="GeneID" id="55992599"/>
<feature type="modified residue" description="N6-(pyridoxal phosphate)lysine" evidence="5">
    <location>
        <position position="125"/>
    </location>
</feature>
<dbReference type="Gene3D" id="3.40.50.1100">
    <property type="match status" value="2"/>
</dbReference>
<dbReference type="GO" id="GO:0004795">
    <property type="term" value="F:threonine synthase activity"/>
    <property type="evidence" value="ECO:0007669"/>
    <property type="project" value="TreeGrafter"/>
</dbReference>
<name>A0A7H8QX12_TALRU</name>
<dbReference type="InterPro" id="IPR036052">
    <property type="entry name" value="TrpB-like_PALP_sf"/>
</dbReference>
<evidence type="ECO:0000256" key="5">
    <source>
        <dbReference type="PIRSR" id="PIRSR604450-51"/>
    </source>
</evidence>
<comment type="similarity">
    <text evidence="2">Belongs to the threonine synthase family.</text>
</comment>
<dbReference type="AlphaFoldDB" id="A0A7H8QX12"/>
<evidence type="ECO:0000313" key="8">
    <source>
        <dbReference type="EMBL" id="QKX57981.1"/>
    </source>
</evidence>
<dbReference type="KEGG" id="trg:TRUGW13939_05101"/>
<evidence type="ECO:0000256" key="1">
    <source>
        <dbReference type="ARBA" id="ARBA00001933"/>
    </source>
</evidence>
<proteinExistence type="inferred from homology"/>
<dbReference type="CDD" id="cd01560">
    <property type="entry name" value="Thr-synth_2"/>
    <property type="match status" value="1"/>
</dbReference>
<dbReference type="InterPro" id="IPR051166">
    <property type="entry name" value="Threonine_Synthase"/>
</dbReference>
<dbReference type="SUPFAM" id="SSF53686">
    <property type="entry name" value="Tryptophan synthase beta subunit-like PLP-dependent enzymes"/>
    <property type="match status" value="1"/>
</dbReference>
<evidence type="ECO:0000256" key="3">
    <source>
        <dbReference type="ARBA" id="ARBA00022898"/>
    </source>
</evidence>
<dbReference type="InterPro" id="IPR001926">
    <property type="entry name" value="TrpB-like_PALP"/>
</dbReference>
<evidence type="ECO:0008006" key="10">
    <source>
        <dbReference type="Google" id="ProtNLM"/>
    </source>
</evidence>
<keyword evidence="4" id="KW-0456">Lyase</keyword>
<evidence type="ECO:0000313" key="9">
    <source>
        <dbReference type="Proteomes" id="UP000509510"/>
    </source>
</evidence>
<dbReference type="InterPro" id="IPR037158">
    <property type="entry name" value="Thr_synth_N_sf"/>
</dbReference>
<dbReference type="InterPro" id="IPR029144">
    <property type="entry name" value="Thr_synth_N"/>
</dbReference>
<dbReference type="Pfam" id="PF24857">
    <property type="entry name" value="THR4_C"/>
    <property type="match status" value="1"/>
</dbReference>
<dbReference type="RefSeq" id="XP_035344159.1">
    <property type="nucleotide sequence ID" value="XM_035488266.1"/>
</dbReference>
<reference evidence="9" key="1">
    <citation type="submission" date="2020-06" db="EMBL/GenBank/DDBJ databases">
        <title>A chromosome-scale genome assembly of Talaromyces rugulosus W13939.</title>
        <authorList>
            <person name="Wang B."/>
            <person name="Guo L."/>
            <person name="Ye K."/>
            <person name="Wang L."/>
        </authorList>
    </citation>
    <scope>NUCLEOTIDE SEQUENCE [LARGE SCALE GENOMIC DNA]</scope>
    <source>
        <strain evidence="9">W13939</strain>
    </source>
</reference>
<dbReference type="InterPro" id="IPR004450">
    <property type="entry name" value="Thr_synthase-like"/>
</dbReference>
<dbReference type="OrthoDB" id="5203861at2759"/>
<keyword evidence="3 5" id="KW-0663">Pyridoxal phosphate</keyword>
<dbReference type="EMBL" id="CP055900">
    <property type="protein sequence ID" value="QKX57981.1"/>
    <property type="molecule type" value="Genomic_DNA"/>
</dbReference>
<keyword evidence="9" id="KW-1185">Reference proteome</keyword>
<dbReference type="PANTHER" id="PTHR42690">
    <property type="entry name" value="THREONINE SYNTHASE FAMILY MEMBER"/>
    <property type="match status" value="1"/>
</dbReference>
<dbReference type="Proteomes" id="UP000509510">
    <property type="component" value="Chromosome III"/>
</dbReference>
<organism evidence="8 9">
    <name type="scientific">Talaromyces rugulosus</name>
    <name type="common">Penicillium rugulosum</name>
    <dbReference type="NCBI Taxonomy" id="121627"/>
    <lineage>
        <taxon>Eukaryota</taxon>
        <taxon>Fungi</taxon>
        <taxon>Dikarya</taxon>
        <taxon>Ascomycota</taxon>
        <taxon>Pezizomycotina</taxon>
        <taxon>Eurotiomycetes</taxon>
        <taxon>Eurotiomycetidae</taxon>
        <taxon>Eurotiales</taxon>
        <taxon>Trichocomaceae</taxon>
        <taxon>Talaromyces</taxon>
        <taxon>Talaromyces sect. Islandici</taxon>
    </lineage>
</organism>
<dbReference type="Pfam" id="PF14821">
    <property type="entry name" value="Thr_synth_N"/>
    <property type="match status" value="1"/>
</dbReference>
<dbReference type="FunFam" id="3.90.1380.10:FF:000003">
    <property type="entry name" value="THR4p Threonine synthase"/>
    <property type="match status" value="1"/>
</dbReference>
<dbReference type="PANTHER" id="PTHR42690:SF1">
    <property type="entry name" value="THREONINE SYNTHASE-LIKE 2"/>
    <property type="match status" value="1"/>
</dbReference>
<evidence type="ECO:0000256" key="2">
    <source>
        <dbReference type="ARBA" id="ARBA00005517"/>
    </source>
</evidence>
<gene>
    <name evidence="8" type="ORF">TRUGW13939_05101</name>
</gene>
<dbReference type="FunFam" id="3.40.50.1100:FF:000024">
    <property type="entry name" value="Probable threonine synthase"/>
    <property type="match status" value="1"/>
</dbReference>
<feature type="domain" description="Tryptophan synthase beta chain-like PALP" evidence="6">
    <location>
        <begin position="98"/>
        <end position="334"/>
    </location>
</feature>
<dbReference type="GO" id="GO:0009088">
    <property type="term" value="P:threonine biosynthetic process"/>
    <property type="evidence" value="ECO:0007669"/>
    <property type="project" value="TreeGrafter"/>
</dbReference>
<evidence type="ECO:0000259" key="7">
    <source>
        <dbReference type="Pfam" id="PF14821"/>
    </source>
</evidence>
<evidence type="ECO:0000256" key="4">
    <source>
        <dbReference type="ARBA" id="ARBA00023239"/>
    </source>
</evidence>